<sequence>MFQHFPSHTNCVFNSPEISYRSYVHSRAARKEVCATD</sequence>
<organism evidence="1 2">
    <name type="scientific">Gulo gulo</name>
    <name type="common">Wolverine</name>
    <name type="synonym">Gluton</name>
    <dbReference type="NCBI Taxonomy" id="48420"/>
    <lineage>
        <taxon>Eukaryota</taxon>
        <taxon>Metazoa</taxon>
        <taxon>Chordata</taxon>
        <taxon>Craniata</taxon>
        <taxon>Vertebrata</taxon>
        <taxon>Euteleostomi</taxon>
        <taxon>Mammalia</taxon>
        <taxon>Eutheria</taxon>
        <taxon>Laurasiatheria</taxon>
        <taxon>Carnivora</taxon>
        <taxon>Caniformia</taxon>
        <taxon>Musteloidea</taxon>
        <taxon>Mustelidae</taxon>
        <taxon>Guloninae</taxon>
        <taxon>Gulo</taxon>
    </lineage>
</organism>
<keyword evidence="2" id="KW-1185">Reference proteome</keyword>
<name>A0A9X9LQ41_GULGU</name>
<proteinExistence type="predicted"/>
<gene>
    <name evidence="1" type="ORF">BN2614_LOCUS1</name>
</gene>
<evidence type="ECO:0000313" key="2">
    <source>
        <dbReference type="Proteomes" id="UP000269945"/>
    </source>
</evidence>
<accession>A0A9X9LQ41</accession>
<dbReference type="Proteomes" id="UP000269945">
    <property type="component" value="Unassembled WGS sequence"/>
</dbReference>
<dbReference type="EMBL" id="CYRY02010738">
    <property type="protein sequence ID" value="VCW78794.1"/>
    <property type="molecule type" value="Genomic_DNA"/>
</dbReference>
<dbReference type="AlphaFoldDB" id="A0A9X9LQ41"/>
<protein>
    <submittedName>
        <fullName evidence="1">Uncharacterized protein</fullName>
    </submittedName>
</protein>
<evidence type="ECO:0000313" key="1">
    <source>
        <dbReference type="EMBL" id="VCW78794.1"/>
    </source>
</evidence>
<reference evidence="1 2" key="1">
    <citation type="submission" date="2018-10" db="EMBL/GenBank/DDBJ databases">
        <authorList>
            <person name="Ekblom R."/>
            <person name="Jareborg N."/>
        </authorList>
    </citation>
    <scope>NUCLEOTIDE SEQUENCE [LARGE SCALE GENOMIC DNA]</scope>
    <source>
        <tissue evidence="1">Muscle</tissue>
    </source>
</reference>
<comment type="caution">
    <text evidence="1">The sequence shown here is derived from an EMBL/GenBank/DDBJ whole genome shotgun (WGS) entry which is preliminary data.</text>
</comment>